<dbReference type="Pfam" id="PF00254">
    <property type="entry name" value="FKBP_C"/>
    <property type="match status" value="1"/>
</dbReference>
<feature type="domain" description="PPIase FKBP-type" evidence="7">
    <location>
        <begin position="59"/>
        <end position="147"/>
    </location>
</feature>
<dbReference type="AlphaFoldDB" id="A0A518BQX4"/>
<dbReference type="InterPro" id="IPR001179">
    <property type="entry name" value="PPIase_FKBP_dom"/>
</dbReference>
<evidence type="ECO:0000313" key="8">
    <source>
        <dbReference type="EMBL" id="QDU69387.1"/>
    </source>
</evidence>
<dbReference type="PROSITE" id="PS51257">
    <property type="entry name" value="PROKAR_LIPOPROTEIN"/>
    <property type="match status" value="1"/>
</dbReference>
<evidence type="ECO:0000313" key="9">
    <source>
        <dbReference type="Proteomes" id="UP000316921"/>
    </source>
</evidence>
<keyword evidence="2 4" id="KW-0697">Rotamase</keyword>
<evidence type="ECO:0000256" key="5">
    <source>
        <dbReference type="RuleBase" id="RU003915"/>
    </source>
</evidence>
<dbReference type="InterPro" id="IPR046357">
    <property type="entry name" value="PPIase_dom_sf"/>
</dbReference>
<dbReference type="PANTHER" id="PTHR45779">
    <property type="entry name" value="PEPTIDYLPROLYL ISOMERASE"/>
    <property type="match status" value="1"/>
</dbReference>
<evidence type="ECO:0000259" key="7">
    <source>
        <dbReference type="PROSITE" id="PS50059"/>
    </source>
</evidence>
<dbReference type="GO" id="GO:0003755">
    <property type="term" value="F:peptidyl-prolyl cis-trans isomerase activity"/>
    <property type="evidence" value="ECO:0007669"/>
    <property type="project" value="UniProtKB-UniRule"/>
</dbReference>
<organism evidence="8 9">
    <name type="scientific">Engelhardtia mirabilis</name>
    <dbReference type="NCBI Taxonomy" id="2528011"/>
    <lineage>
        <taxon>Bacteria</taxon>
        <taxon>Pseudomonadati</taxon>
        <taxon>Planctomycetota</taxon>
        <taxon>Planctomycetia</taxon>
        <taxon>Planctomycetia incertae sedis</taxon>
        <taxon>Engelhardtia</taxon>
    </lineage>
</organism>
<dbReference type="Gene3D" id="3.10.50.40">
    <property type="match status" value="1"/>
</dbReference>
<reference evidence="8 9" key="1">
    <citation type="submission" date="2019-02" db="EMBL/GenBank/DDBJ databases">
        <title>Deep-cultivation of Planctomycetes and their phenomic and genomic characterization uncovers novel biology.</title>
        <authorList>
            <person name="Wiegand S."/>
            <person name="Jogler M."/>
            <person name="Boedeker C."/>
            <person name="Pinto D."/>
            <person name="Vollmers J."/>
            <person name="Rivas-Marin E."/>
            <person name="Kohn T."/>
            <person name="Peeters S.H."/>
            <person name="Heuer A."/>
            <person name="Rast P."/>
            <person name="Oberbeckmann S."/>
            <person name="Bunk B."/>
            <person name="Jeske O."/>
            <person name="Meyerdierks A."/>
            <person name="Storesund J.E."/>
            <person name="Kallscheuer N."/>
            <person name="Luecker S."/>
            <person name="Lage O.M."/>
            <person name="Pohl T."/>
            <person name="Merkel B.J."/>
            <person name="Hornburger P."/>
            <person name="Mueller R.-W."/>
            <person name="Bruemmer F."/>
            <person name="Labrenz M."/>
            <person name="Spormann A.M."/>
            <person name="Op den Camp H."/>
            <person name="Overmann J."/>
            <person name="Amann R."/>
            <person name="Jetten M.S.M."/>
            <person name="Mascher T."/>
            <person name="Medema M.H."/>
            <person name="Devos D.P."/>
            <person name="Kaster A.-K."/>
            <person name="Ovreas L."/>
            <person name="Rohde M."/>
            <person name="Galperin M.Y."/>
            <person name="Jogler C."/>
        </authorList>
    </citation>
    <scope>NUCLEOTIDE SEQUENCE [LARGE SCALE GENOMIC DNA]</scope>
    <source>
        <strain evidence="8 9">Pla133</strain>
    </source>
</reference>
<proteinExistence type="inferred from homology"/>
<comment type="similarity">
    <text evidence="5">Belongs to the FKBP-type PPIase family.</text>
</comment>
<dbReference type="SUPFAM" id="SSF54534">
    <property type="entry name" value="FKBP-like"/>
    <property type="match status" value="1"/>
</dbReference>
<accession>A0A518BQX4</accession>
<gene>
    <name evidence="8" type="primary">fbp_2</name>
    <name evidence="8" type="ORF">Pla133_45060</name>
</gene>
<protein>
    <recommendedName>
        <fullName evidence="5">Peptidyl-prolyl cis-trans isomerase</fullName>
        <ecNumber evidence="5">5.2.1.8</ecNumber>
    </recommendedName>
</protein>
<dbReference type="EC" id="5.2.1.8" evidence="5"/>
<evidence type="ECO:0000256" key="3">
    <source>
        <dbReference type="ARBA" id="ARBA00023235"/>
    </source>
</evidence>
<feature type="compositionally biased region" description="Low complexity" evidence="6">
    <location>
        <begin position="159"/>
        <end position="179"/>
    </location>
</feature>
<dbReference type="PROSITE" id="PS50059">
    <property type="entry name" value="FKBP_PPIASE"/>
    <property type="match status" value="1"/>
</dbReference>
<dbReference type="PANTHER" id="PTHR45779:SF7">
    <property type="entry name" value="PEPTIDYLPROLYL ISOMERASE"/>
    <property type="match status" value="1"/>
</dbReference>
<feature type="region of interest" description="Disordered" evidence="6">
    <location>
        <begin position="150"/>
        <end position="190"/>
    </location>
</feature>
<name>A0A518BQX4_9BACT</name>
<sequence length="190" mass="20046">MTPKRPIVAILLAPFALLAGCRLLSPHPPQYEAFELPSGVVILDLTIPWHEHLLFARPGDKLTLHYQARLGDGVQIDSSWDRGEPVQVRLGDGDLPEGLEQGLVGMRQFARRRLTVPPELAYGSEGVPGIVPPGATVVFDVELMAVRRPKPAEADSAQTVPSGAPSSAAPASAPTAVGARIDSAGIPTDG</sequence>
<evidence type="ECO:0000256" key="6">
    <source>
        <dbReference type="SAM" id="MobiDB-lite"/>
    </source>
</evidence>
<comment type="catalytic activity">
    <reaction evidence="1 4 5">
        <text>[protein]-peptidylproline (omega=180) = [protein]-peptidylproline (omega=0)</text>
        <dbReference type="Rhea" id="RHEA:16237"/>
        <dbReference type="Rhea" id="RHEA-COMP:10747"/>
        <dbReference type="Rhea" id="RHEA-COMP:10748"/>
        <dbReference type="ChEBI" id="CHEBI:83833"/>
        <dbReference type="ChEBI" id="CHEBI:83834"/>
        <dbReference type="EC" id="5.2.1.8"/>
    </reaction>
</comment>
<evidence type="ECO:0000256" key="2">
    <source>
        <dbReference type="ARBA" id="ARBA00023110"/>
    </source>
</evidence>
<evidence type="ECO:0000256" key="1">
    <source>
        <dbReference type="ARBA" id="ARBA00000971"/>
    </source>
</evidence>
<keyword evidence="9" id="KW-1185">Reference proteome</keyword>
<dbReference type="EMBL" id="CP036287">
    <property type="protein sequence ID" value="QDU69387.1"/>
    <property type="molecule type" value="Genomic_DNA"/>
</dbReference>
<keyword evidence="3 4" id="KW-0413">Isomerase</keyword>
<dbReference type="Proteomes" id="UP000316921">
    <property type="component" value="Chromosome"/>
</dbReference>
<dbReference type="InterPro" id="IPR044609">
    <property type="entry name" value="FKBP2/11"/>
</dbReference>
<dbReference type="KEGG" id="pbap:Pla133_45060"/>
<evidence type="ECO:0000256" key="4">
    <source>
        <dbReference type="PROSITE-ProRule" id="PRU00277"/>
    </source>
</evidence>
<dbReference type="RefSeq" id="WP_145069234.1">
    <property type="nucleotide sequence ID" value="NZ_CP036287.1"/>
</dbReference>